<reference evidence="1" key="1">
    <citation type="journal article" date="2020" name="Nature">
        <title>Giant virus diversity and host interactions through global metagenomics.</title>
        <authorList>
            <person name="Schulz F."/>
            <person name="Roux S."/>
            <person name="Paez-Espino D."/>
            <person name="Jungbluth S."/>
            <person name="Walsh D.A."/>
            <person name="Denef V.J."/>
            <person name="McMahon K.D."/>
            <person name="Konstantinidis K.T."/>
            <person name="Eloe-Fadrosh E.A."/>
            <person name="Kyrpides N.C."/>
            <person name="Woyke T."/>
        </authorList>
    </citation>
    <scope>NUCLEOTIDE SEQUENCE</scope>
    <source>
        <strain evidence="1">GVMAG-M-3300023184-68</strain>
    </source>
</reference>
<dbReference type="Pfam" id="PF09612">
    <property type="entry name" value="HtrL_YibB"/>
    <property type="match status" value="1"/>
</dbReference>
<protein>
    <submittedName>
        <fullName evidence="1">Uncharacterized protein</fullName>
    </submittedName>
</protein>
<name>A0A6C0ICU6_9ZZZZ</name>
<dbReference type="AlphaFoldDB" id="A0A6C0ICU6"/>
<proteinExistence type="predicted"/>
<dbReference type="InterPro" id="IPR011735">
    <property type="entry name" value="WlaTC/HtrL_glycosyltransf"/>
</dbReference>
<dbReference type="EMBL" id="MN740153">
    <property type="protein sequence ID" value="QHT90247.1"/>
    <property type="molecule type" value="Genomic_DNA"/>
</dbReference>
<evidence type="ECO:0000313" key="1">
    <source>
        <dbReference type="EMBL" id="QHT90247.1"/>
    </source>
</evidence>
<accession>A0A6C0ICU6</accession>
<sequence length="264" mass="31347">MKNIVTIVTAFFDIDRETRGDGRTIDEYKDWIKKTLQLNCNMFIVTEPKFVDFFKENRPSQYNTYIHVMGFEELYYYQFIDQMKEIAQSLDYKNKIKHPNRVECKLLEYNIVIFSKFHFLEIAISKNIFESNYFMWMDAGCSRFFLDVDLTKPYPSENAVKLLQSQENKLIIQKRYDLETYPIDGNLIWDSVNLLSAGLFGGNSTIITKIGQLVENIFTEHMLKNKNMNNEQIALAMIWKNNSHLFYTTDNMNYHLMLFKLLSI</sequence>
<organism evidence="1">
    <name type="scientific">viral metagenome</name>
    <dbReference type="NCBI Taxonomy" id="1070528"/>
    <lineage>
        <taxon>unclassified sequences</taxon>
        <taxon>metagenomes</taxon>
        <taxon>organismal metagenomes</taxon>
    </lineage>
</organism>